<dbReference type="PANTHER" id="PTHR42920">
    <property type="entry name" value="OS03G0707200 PROTEIN-RELATED"/>
    <property type="match status" value="1"/>
</dbReference>
<keyword evidence="3 6" id="KW-0812">Transmembrane</keyword>
<dbReference type="RefSeq" id="WP_012744701.1">
    <property type="nucleotide sequence ID" value="NC_012785.1"/>
</dbReference>
<keyword evidence="9" id="KW-1185">Reference proteome</keyword>
<reference evidence="8 9" key="1">
    <citation type="submission" date="2009-06" db="EMBL/GenBank/DDBJ databases">
        <title>Complete sequence of Thermotogales bacterium TBF 19.5.1.</title>
        <authorList>
            <consortium name="US DOE Joint Genome Institute"/>
            <person name="Lucas S."/>
            <person name="Copeland A."/>
            <person name="Lapidus A."/>
            <person name="Glavina del Rio T."/>
            <person name="Tice H."/>
            <person name="Bruce D."/>
            <person name="Goodwin L."/>
            <person name="Pitluck S."/>
            <person name="Chertkov O."/>
            <person name="Brettin T."/>
            <person name="Detter J.C."/>
            <person name="Han C."/>
            <person name="Schmutz J."/>
            <person name="Larimer F."/>
            <person name="Land M."/>
            <person name="Hauser L."/>
            <person name="Kyrpides N."/>
            <person name="Ovchinnikova G."/>
            <person name="Noll K."/>
        </authorList>
    </citation>
    <scope>NUCLEOTIDE SEQUENCE [LARGE SCALE GENOMIC DNA]</scope>
    <source>
        <strain evidence="9">ATCC BAA-1733 / DSM 21960 / TBF 19.5.1</strain>
    </source>
</reference>
<reference evidence="8 9" key="2">
    <citation type="journal article" date="2011" name="J. Bacteriol.">
        <title>Genome Sequence of Kosmotoga olearia Strain TBF 19.5.1, a Thermophilic Bacterium with a Wide Growth Temperature Range, Isolated from the Troll B Oil Platform in the North Sea.</title>
        <authorList>
            <person name="Swithers K.S."/>
            <person name="Dipippo J.L."/>
            <person name="Bruce D.C."/>
            <person name="Detter C."/>
            <person name="Tapia R."/>
            <person name="Han S."/>
            <person name="Goodwin L.A."/>
            <person name="Han J."/>
            <person name="Woyke T."/>
            <person name="Pitluck S."/>
            <person name="Pennacchio L."/>
            <person name="Nolan M."/>
            <person name="Mikhailova N."/>
            <person name="Land M.L."/>
            <person name="Nesbo C.L."/>
            <person name="Gogarten J.P."/>
            <person name="Noll K.M."/>
        </authorList>
    </citation>
    <scope>NUCLEOTIDE SEQUENCE [LARGE SCALE GENOMIC DNA]</scope>
    <source>
        <strain evidence="9">ATCC BAA-1733 / DSM 21960 / TBF 19.5.1</strain>
    </source>
</reference>
<gene>
    <name evidence="8" type="ordered locus">Kole_0187</name>
</gene>
<dbReference type="AlphaFoldDB" id="C5CIS2"/>
<evidence type="ECO:0000256" key="5">
    <source>
        <dbReference type="ARBA" id="ARBA00023136"/>
    </source>
</evidence>
<feature type="transmembrane region" description="Helical" evidence="6">
    <location>
        <begin position="149"/>
        <end position="168"/>
    </location>
</feature>
<dbReference type="PANTHER" id="PTHR42920:SF5">
    <property type="entry name" value="EAMA DOMAIN-CONTAINING PROTEIN"/>
    <property type="match status" value="1"/>
</dbReference>
<dbReference type="GO" id="GO:0005886">
    <property type="term" value="C:plasma membrane"/>
    <property type="evidence" value="ECO:0007669"/>
    <property type="project" value="UniProtKB-SubCell"/>
</dbReference>
<feature type="transmembrane region" description="Helical" evidence="6">
    <location>
        <begin position="180"/>
        <end position="201"/>
    </location>
</feature>
<dbReference type="eggNOG" id="COG0697">
    <property type="taxonomic scope" value="Bacteria"/>
</dbReference>
<dbReference type="InterPro" id="IPR037185">
    <property type="entry name" value="EmrE-like"/>
</dbReference>
<feature type="domain" description="EamA" evidence="7">
    <location>
        <begin position="150"/>
        <end position="284"/>
    </location>
</feature>
<dbReference type="SUPFAM" id="SSF103481">
    <property type="entry name" value="Multidrug resistance efflux transporter EmrE"/>
    <property type="match status" value="2"/>
</dbReference>
<keyword evidence="2" id="KW-1003">Cell membrane</keyword>
<evidence type="ECO:0000256" key="2">
    <source>
        <dbReference type="ARBA" id="ARBA00022475"/>
    </source>
</evidence>
<dbReference type="EMBL" id="CP001634">
    <property type="protein sequence ID" value="ACR78913.1"/>
    <property type="molecule type" value="Genomic_DNA"/>
</dbReference>
<dbReference type="HOGENOM" id="CLU_033863_4_1_0"/>
<protein>
    <recommendedName>
        <fullName evidence="7">EamA domain-containing protein</fullName>
    </recommendedName>
</protein>
<evidence type="ECO:0000313" key="9">
    <source>
        <dbReference type="Proteomes" id="UP000002382"/>
    </source>
</evidence>
<dbReference type="InterPro" id="IPR051258">
    <property type="entry name" value="Diverse_Substrate_Transporter"/>
</dbReference>
<feature type="transmembrane region" description="Helical" evidence="6">
    <location>
        <begin position="207"/>
        <end position="231"/>
    </location>
</feature>
<sequence length="305" mass="33736">MNKRVTATLLLATTAIIWGESYLFTKVAVESMPPMTLALFRFIVAVAVFIPVQIKKGVCPKRTTKQRFNIAMAGFFGVTLYFLFENYGLRLTSASDASLLVSSAPILTMILYDILHRKFDGLEYLGSTIAFIGISIVIYGGQFSEGSSVLGNSLSFLAALSWAGYTYFFDKVKDSSIATIVQLMVWGIVFITPFSIIEVFFLKDPVIFSVEAVSGVLYLGILASALGYLMWGKGIHLWGGKAATLWVYTIPVFTILGDIIFLKHRPSLFFYVGALLVGMGMSIAIWRQRKHLQVQEENASTQGLH</sequence>
<feature type="transmembrane region" description="Helical" evidence="6">
    <location>
        <begin position="35"/>
        <end position="54"/>
    </location>
</feature>
<proteinExistence type="predicted"/>
<keyword evidence="4 6" id="KW-1133">Transmembrane helix</keyword>
<evidence type="ECO:0000256" key="4">
    <source>
        <dbReference type="ARBA" id="ARBA00022989"/>
    </source>
</evidence>
<feature type="transmembrane region" description="Helical" evidence="6">
    <location>
        <begin position="96"/>
        <end position="115"/>
    </location>
</feature>
<evidence type="ECO:0000256" key="1">
    <source>
        <dbReference type="ARBA" id="ARBA00004651"/>
    </source>
</evidence>
<accession>C5CIS2</accession>
<feature type="transmembrane region" description="Helical" evidence="6">
    <location>
        <begin position="243"/>
        <end position="262"/>
    </location>
</feature>
<feature type="transmembrane region" description="Helical" evidence="6">
    <location>
        <begin position="268"/>
        <end position="286"/>
    </location>
</feature>
<evidence type="ECO:0000313" key="8">
    <source>
        <dbReference type="EMBL" id="ACR78913.1"/>
    </source>
</evidence>
<feature type="domain" description="EamA" evidence="7">
    <location>
        <begin position="8"/>
        <end position="138"/>
    </location>
</feature>
<name>C5CIS2_KOSOT</name>
<evidence type="ECO:0000256" key="3">
    <source>
        <dbReference type="ARBA" id="ARBA00022692"/>
    </source>
</evidence>
<organism evidence="8 9">
    <name type="scientific">Kosmotoga olearia (strain ATCC BAA-1733 / DSM 21960 / TBF 19.5.1)</name>
    <dbReference type="NCBI Taxonomy" id="521045"/>
    <lineage>
        <taxon>Bacteria</taxon>
        <taxon>Thermotogati</taxon>
        <taxon>Thermotogota</taxon>
        <taxon>Thermotogae</taxon>
        <taxon>Kosmotogales</taxon>
        <taxon>Kosmotogaceae</taxon>
        <taxon>Kosmotoga</taxon>
    </lineage>
</organism>
<dbReference type="Pfam" id="PF00892">
    <property type="entry name" value="EamA"/>
    <property type="match status" value="2"/>
</dbReference>
<dbReference type="KEGG" id="kol:Kole_0187"/>
<keyword evidence="5 6" id="KW-0472">Membrane</keyword>
<feature type="transmembrane region" description="Helical" evidence="6">
    <location>
        <begin position="66"/>
        <end position="84"/>
    </location>
</feature>
<evidence type="ECO:0000256" key="6">
    <source>
        <dbReference type="SAM" id="Phobius"/>
    </source>
</evidence>
<comment type="subcellular location">
    <subcellularLocation>
        <location evidence="1">Cell membrane</location>
        <topology evidence="1">Multi-pass membrane protein</topology>
    </subcellularLocation>
</comment>
<feature type="transmembrane region" description="Helical" evidence="6">
    <location>
        <begin position="122"/>
        <end position="143"/>
    </location>
</feature>
<dbReference type="STRING" id="521045.Kole_0187"/>
<dbReference type="Proteomes" id="UP000002382">
    <property type="component" value="Chromosome"/>
</dbReference>
<dbReference type="InterPro" id="IPR000620">
    <property type="entry name" value="EamA_dom"/>
</dbReference>
<evidence type="ECO:0000259" key="7">
    <source>
        <dbReference type="Pfam" id="PF00892"/>
    </source>
</evidence>